<sequence length="128" mass="14525">MAIEIIWPFLIIGTLMQVITGAIHTMLHRHNRKQLVDLEQLRYAQNLYETHKTWSAMTAIMAIKWLSAASQLHSILGLVSGGLTICTIYAEWNGSNSALYIYGFLPVIFTIDCTLHPILCVRQQQNII</sequence>
<keyword evidence="1" id="KW-1133">Transmembrane helix</keyword>
<keyword evidence="1" id="KW-0812">Transmembrane</keyword>
<evidence type="ECO:0000313" key="3">
    <source>
        <dbReference type="WBParaSite" id="nRc.2.0.1.t28657-RA"/>
    </source>
</evidence>
<protein>
    <submittedName>
        <fullName evidence="3">Uncharacterized protein</fullName>
    </submittedName>
</protein>
<feature type="transmembrane region" description="Helical" evidence="1">
    <location>
        <begin position="72"/>
        <end position="92"/>
    </location>
</feature>
<dbReference type="Proteomes" id="UP000887565">
    <property type="component" value="Unplaced"/>
</dbReference>
<feature type="transmembrane region" description="Helical" evidence="1">
    <location>
        <begin position="6"/>
        <end position="27"/>
    </location>
</feature>
<reference evidence="3" key="1">
    <citation type="submission" date="2022-11" db="UniProtKB">
        <authorList>
            <consortium name="WormBaseParasite"/>
        </authorList>
    </citation>
    <scope>IDENTIFICATION</scope>
</reference>
<keyword evidence="2" id="KW-1185">Reference proteome</keyword>
<evidence type="ECO:0000256" key="1">
    <source>
        <dbReference type="SAM" id="Phobius"/>
    </source>
</evidence>
<evidence type="ECO:0000313" key="2">
    <source>
        <dbReference type="Proteomes" id="UP000887565"/>
    </source>
</evidence>
<proteinExistence type="predicted"/>
<dbReference type="WBParaSite" id="nRc.2.0.1.t28657-RA">
    <property type="protein sequence ID" value="nRc.2.0.1.t28657-RA"/>
    <property type="gene ID" value="nRc.2.0.1.g28657"/>
</dbReference>
<dbReference type="AlphaFoldDB" id="A0A915JS16"/>
<organism evidence="2 3">
    <name type="scientific">Romanomermis culicivorax</name>
    <name type="common">Nematode worm</name>
    <dbReference type="NCBI Taxonomy" id="13658"/>
    <lineage>
        <taxon>Eukaryota</taxon>
        <taxon>Metazoa</taxon>
        <taxon>Ecdysozoa</taxon>
        <taxon>Nematoda</taxon>
        <taxon>Enoplea</taxon>
        <taxon>Dorylaimia</taxon>
        <taxon>Mermithida</taxon>
        <taxon>Mermithoidea</taxon>
        <taxon>Mermithidae</taxon>
        <taxon>Romanomermis</taxon>
    </lineage>
</organism>
<feature type="transmembrane region" description="Helical" evidence="1">
    <location>
        <begin position="98"/>
        <end position="121"/>
    </location>
</feature>
<accession>A0A915JS16</accession>
<keyword evidence="1" id="KW-0472">Membrane</keyword>
<name>A0A915JS16_ROMCU</name>